<dbReference type="EMBL" id="DF968005">
    <property type="protein sequence ID" value="GAP00396.1"/>
    <property type="molecule type" value="Genomic_DNA"/>
</dbReference>
<feature type="binding site" evidence="4">
    <location>
        <position position="55"/>
    </location>
    <ligand>
        <name>substrate</name>
    </ligand>
</feature>
<dbReference type="GO" id="GO:0030272">
    <property type="term" value="F:5-formyltetrahydrofolate cyclo-ligase activity"/>
    <property type="evidence" value="ECO:0007669"/>
    <property type="project" value="UniProtKB-EC"/>
</dbReference>
<feature type="region of interest" description="Disordered" evidence="6">
    <location>
        <begin position="1"/>
        <end position="20"/>
    </location>
</feature>
<evidence type="ECO:0000256" key="1">
    <source>
        <dbReference type="ARBA" id="ARBA00010638"/>
    </source>
</evidence>
<evidence type="ECO:0000256" key="5">
    <source>
        <dbReference type="RuleBase" id="RU361279"/>
    </source>
</evidence>
<dbReference type="InterPro" id="IPR037171">
    <property type="entry name" value="NagB/RpiA_transferase-like"/>
</dbReference>
<dbReference type="Gene3D" id="3.40.50.10420">
    <property type="entry name" value="NagB/RpiA/CoA transferase-like"/>
    <property type="match status" value="1"/>
</dbReference>
<dbReference type="InterPro" id="IPR002698">
    <property type="entry name" value="FTHF_cligase"/>
</dbReference>
<dbReference type="RefSeq" id="WP_061993693.1">
    <property type="nucleotide sequence ID" value="NZ_DF968005.1"/>
</dbReference>
<dbReference type="NCBIfam" id="TIGR02727">
    <property type="entry name" value="MTHFS_bact"/>
    <property type="match status" value="1"/>
</dbReference>
<sequence>MPDKKTIRSQQREKLSALDSKAKKAEEDQLYQLLFALPDWQNAQTVAVTSSLPFEVNTKPIMEAAWQAGKQVVLAKVLNREMGFVTIEPDDDLVSGDSFGILQPQSNDLVAKNEIDLVIVPGLAFSDAGLRVGFGGGYYDRFLKDYQGATVALALQTQRRADWVPAIFDEIVGQVLHVHG</sequence>
<comment type="similarity">
    <text evidence="1 5">Belongs to the 5-formyltetrahydrofolate cyclo-ligase family.</text>
</comment>
<dbReference type="GO" id="GO:0005524">
    <property type="term" value="F:ATP binding"/>
    <property type="evidence" value="ECO:0007669"/>
    <property type="project" value="UniProtKB-KW"/>
</dbReference>
<feature type="binding site" evidence="4">
    <location>
        <begin position="131"/>
        <end position="139"/>
    </location>
    <ligand>
        <name>ATP</name>
        <dbReference type="ChEBI" id="CHEBI:30616"/>
    </ligand>
</feature>
<evidence type="ECO:0000256" key="6">
    <source>
        <dbReference type="SAM" id="MobiDB-lite"/>
    </source>
</evidence>
<dbReference type="AlphaFoldDB" id="A0A0K8MIL0"/>
<dbReference type="STRING" id="157463.GCA_001047075_01283"/>
<dbReference type="PANTHER" id="PTHR23407">
    <property type="entry name" value="ATPASE INHIBITOR/5-FORMYLTETRAHYDROFOLATE CYCLO-LIGASE"/>
    <property type="match status" value="1"/>
</dbReference>
<dbReference type="PANTHER" id="PTHR23407:SF1">
    <property type="entry name" value="5-FORMYLTETRAHYDROFOLATE CYCLO-LIGASE"/>
    <property type="match status" value="1"/>
</dbReference>
<proteinExistence type="inferred from homology"/>
<dbReference type="OrthoDB" id="9801938at2"/>
<evidence type="ECO:0000256" key="3">
    <source>
        <dbReference type="ARBA" id="ARBA00022840"/>
    </source>
</evidence>
<dbReference type="GO" id="GO:0035999">
    <property type="term" value="P:tetrahydrofolate interconversion"/>
    <property type="evidence" value="ECO:0007669"/>
    <property type="project" value="TreeGrafter"/>
</dbReference>
<dbReference type="PIRSF" id="PIRSF006806">
    <property type="entry name" value="FTHF_cligase"/>
    <property type="match status" value="1"/>
</dbReference>
<name>A0A0K8MIL0_9LACO</name>
<dbReference type="Pfam" id="PF01812">
    <property type="entry name" value="5-FTHF_cyc-lig"/>
    <property type="match status" value="1"/>
</dbReference>
<dbReference type="InterPro" id="IPR024185">
    <property type="entry name" value="FTHF_cligase-like_sf"/>
</dbReference>
<dbReference type="GO" id="GO:0046872">
    <property type="term" value="F:metal ion binding"/>
    <property type="evidence" value="ECO:0007669"/>
    <property type="project" value="UniProtKB-KW"/>
</dbReference>
<keyword evidence="5" id="KW-0479">Metal-binding</keyword>
<comment type="catalytic activity">
    <reaction evidence="5">
        <text>(6S)-5-formyl-5,6,7,8-tetrahydrofolate + ATP = (6R)-5,10-methenyltetrahydrofolate + ADP + phosphate</text>
        <dbReference type="Rhea" id="RHEA:10488"/>
        <dbReference type="ChEBI" id="CHEBI:30616"/>
        <dbReference type="ChEBI" id="CHEBI:43474"/>
        <dbReference type="ChEBI" id="CHEBI:57455"/>
        <dbReference type="ChEBI" id="CHEBI:57457"/>
        <dbReference type="ChEBI" id="CHEBI:456216"/>
        <dbReference type="EC" id="6.3.3.2"/>
    </reaction>
</comment>
<dbReference type="Proteomes" id="UP000253891">
    <property type="component" value="Unassembled WGS sequence"/>
</dbReference>
<accession>A0A0K8MIL0</accession>
<comment type="cofactor">
    <cofactor evidence="5">
        <name>Mg(2+)</name>
        <dbReference type="ChEBI" id="CHEBI:18420"/>
    </cofactor>
</comment>
<gene>
    <name evidence="7" type="ORF">FFIC_284130</name>
</gene>
<dbReference type="GO" id="GO:0009396">
    <property type="term" value="P:folic acid-containing compound biosynthetic process"/>
    <property type="evidence" value="ECO:0007669"/>
    <property type="project" value="TreeGrafter"/>
</dbReference>
<evidence type="ECO:0000256" key="2">
    <source>
        <dbReference type="ARBA" id="ARBA00022741"/>
    </source>
</evidence>
<protein>
    <recommendedName>
        <fullName evidence="5">5-formyltetrahydrofolate cyclo-ligase</fullName>
        <ecNumber evidence="5">6.3.3.2</ecNumber>
    </recommendedName>
</protein>
<dbReference type="EC" id="6.3.3.2" evidence="5"/>
<keyword evidence="2 4" id="KW-0547">Nucleotide-binding</keyword>
<evidence type="ECO:0000256" key="4">
    <source>
        <dbReference type="PIRSR" id="PIRSR006806-1"/>
    </source>
</evidence>
<keyword evidence="7" id="KW-0436">Ligase</keyword>
<reference evidence="7 8" key="1">
    <citation type="journal article" date="2015" name="BMC Genomics">
        <title>Comparative genomics of Fructobacillus spp. and Leuconostoc spp. reveals niche-specific evolution of Fructobacillus spp.</title>
        <authorList>
            <person name="Endo A."/>
            <person name="Tanizawa Y."/>
            <person name="Tanaka N."/>
            <person name="Maeno S."/>
            <person name="Kumar H."/>
            <person name="Shiwa Y."/>
            <person name="Okada S."/>
            <person name="Yoshikawa H."/>
            <person name="Dicks L."/>
            <person name="Nakagawa J."/>
            <person name="Arita M."/>
        </authorList>
    </citation>
    <scope>NUCLEOTIDE SEQUENCE [LARGE SCALE GENOMIC DNA]</scope>
    <source>
        <strain evidence="7 8">JCM 12225</strain>
    </source>
</reference>
<feature type="binding site" evidence="4">
    <location>
        <begin position="4"/>
        <end position="8"/>
    </location>
    <ligand>
        <name>ATP</name>
        <dbReference type="ChEBI" id="CHEBI:30616"/>
    </ligand>
</feature>
<keyword evidence="8" id="KW-1185">Reference proteome</keyword>
<keyword evidence="3 4" id="KW-0067">ATP-binding</keyword>
<dbReference type="SUPFAM" id="SSF100950">
    <property type="entry name" value="NagB/RpiA/CoA transferase-like"/>
    <property type="match status" value="1"/>
</dbReference>
<organism evidence="7 8">
    <name type="scientific">Fructobacillus ficulneus</name>
    <dbReference type="NCBI Taxonomy" id="157463"/>
    <lineage>
        <taxon>Bacteria</taxon>
        <taxon>Bacillati</taxon>
        <taxon>Bacillota</taxon>
        <taxon>Bacilli</taxon>
        <taxon>Lactobacillales</taxon>
        <taxon>Lactobacillaceae</taxon>
        <taxon>Fructobacillus</taxon>
    </lineage>
</organism>
<evidence type="ECO:0000313" key="7">
    <source>
        <dbReference type="EMBL" id="GAP00396.1"/>
    </source>
</evidence>
<evidence type="ECO:0000313" key="8">
    <source>
        <dbReference type="Proteomes" id="UP000253891"/>
    </source>
</evidence>
<keyword evidence="5" id="KW-0460">Magnesium</keyword>